<dbReference type="Proteomes" id="UP000221438">
    <property type="component" value="Unassembled WGS sequence"/>
</dbReference>
<dbReference type="InterPro" id="IPR024399">
    <property type="entry name" value="DUF2628"/>
</dbReference>
<comment type="caution">
    <text evidence="1">The sequence shown here is derived from an EMBL/GenBank/DDBJ whole genome shotgun (WGS) entry which is preliminary data.</text>
</comment>
<accession>A0A2B8T5F8</accession>
<dbReference type="EMBL" id="NUJQ01000003">
    <property type="protein sequence ID" value="PGQ11724.1"/>
    <property type="molecule type" value="Genomic_DNA"/>
</dbReference>
<sequence length="341" mass="39511">MERGIVLKCINCGRPCTNDQLNCANCQRDLHNEQGESSSLIDKELEVYVGRQYPYYKRKWELENKRIARWSWNGLAAIFNVGWLGYRKYYLPAALFILLLVACDAFSYYMGFNVALPIINMVPLTFLLLVFILFGMGIFANGLYYQFAERRIYRIKARGIKDESVENYLIRDSGGTSKMGATIVTILAVASLLLSHFFFPTDRDIIQKVRTSSLYEYPFFSIGESFESYFQNSGWIYYRGSEGMELVEFQGYSPGMPRQKVTIQFIVDYKLSEIEPYSLTINGESKNEEEFLKMMEEIFKVQNPFEIEDGLQVKVIEKEADGKNFLSASFFVCEKIIFEII</sequence>
<evidence type="ECO:0000313" key="1">
    <source>
        <dbReference type="EMBL" id="PGQ11724.1"/>
    </source>
</evidence>
<organism evidence="1 2">
    <name type="scientific">Bacillus cereus</name>
    <dbReference type="NCBI Taxonomy" id="1396"/>
    <lineage>
        <taxon>Bacteria</taxon>
        <taxon>Bacillati</taxon>
        <taxon>Bacillota</taxon>
        <taxon>Bacilli</taxon>
        <taxon>Bacillales</taxon>
        <taxon>Bacillaceae</taxon>
        <taxon>Bacillus</taxon>
        <taxon>Bacillus cereus group</taxon>
    </lineage>
</organism>
<dbReference type="AlphaFoldDB" id="A0A2B8T5F8"/>
<reference evidence="1 2" key="1">
    <citation type="submission" date="2017-09" db="EMBL/GenBank/DDBJ databases">
        <title>Large-scale bioinformatics analysis of Bacillus genomes uncovers conserved roles of natural products in bacterial physiology.</title>
        <authorList>
            <consortium name="Agbiome Team Llc"/>
            <person name="Bleich R.M."/>
            <person name="Grubbs K.J."/>
            <person name="Santa Maria K.C."/>
            <person name="Allen S.E."/>
            <person name="Farag S."/>
            <person name="Shank E.A."/>
            <person name="Bowers A."/>
        </authorList>
    </citation>
    <scope>NUCLEOTIDE SEQUENCE [LARGE SCALE GENOMIC DNA]</scope>
    <source>
        <strain evidence="1 2">AFS046104</strain>
    </source>
</reference>
<dbReference type="Pfam" id="PF10947">
    <property type="entry name" value="DUF2628"/>
    <property type="match status" value="1"/>
</dbReference>
<evidence type="ECO:0000313" key="2">
    <source>
        <dbReference type="Proteomes" id="UP000221438"/>
    </source>
</evidence>
<proteinExistence type="predicted"/>
<gene>
    <name evidence="1" type="ORF">COA08_03025</name>
</gene>
<protein>
    <submittedName>
        <fullName evidence="1">Group-specific protein</fullName>
    </submittedName>
</protein>
<name>A0A2B8T5F8_BACCE</name>